<dbReference type="GO" id="GO:0005829">
    <property type="term" value="C:cytosol"/>
    <property type="evidence" value="ECO:0007669"/>
    <property type="project" value="TreeGrafter"/>
</dbReference>
<dbReference type="PANTHER" id="PTHR22617">
    <property type="entry name" value="CHEMOTAXIS SENSOR HISTIDINE KINASE-RELATED"/>
    <property type="match status" value="1"/>
</dbReference>
<protein>
    <recommendedName>
        <fullName evidence="1">CheW-like domain-containing protein</fullName>
    </recommendedName>
</protein>
<reference evidence="2" key="1">
    <citation type="journal article" date="2011" name="Environ. Microbiol.">
        <title>Genomic insights into the metabolic potential of the polycyclic aromatic hydrocarbon degrading sulfate-reducing Deltaproteobacterium N47.</title>
        <authorList>
            <person name="Bergmann F."/>
            <person name="Selesi D."/>
            <person name="Weinmaier T."/>
            <person name="Tischler P."/>
            <person name="Rattei T."/>
            <person name="Meckenstock R.U."/>
        </authorList>
    </citation>
    <scope>NUCLEOTIDE SEQUENCE</scope>
</reference>
<dbReference type="PANTHER" id="PTHR22617:SF23">
    <property type="entry name" value="CHEMOTAXIS PROTEIN CHEW"/>
    <property type="match status" value="1"/>
</dbReference>
<dbReference type="Gene3D" id="2.40.50.180">
    <property type="entry name" value="CheA-289, Domain 4"/>
    <property type="match status" value="1"/>
</dbReference>
<sequence length="140" mass="16754">MKIFVFKAKDKYFGIESEYIYRIIDDYKITPVCLTPQCYAGLIFYRGELFDVINIRLLLGYSEYSESTYNEPDENQRIIIVKWHNKKLAVIPDEIIGIIWIDGNFEGFNSYHHENKDIYLITPDYIWKKLLELSYGYQQI</sequence>
<dbReference type="AlphaFoldDB" id="E1YD75"/>
<dbReference type="GO" id="GO:0006935">
    <property type="term" value="P:chemotaxis"/>
    <property type="evidence" value="ECO:0007669"/>
    <property type="project" value="InterPro"/>
</dbReference>
<feature type="domain" description="CheW-like" evidence="1">
    <location>
        <begin position="1"/>
        <end position="140"/>
    </location>
</feature>
<proteinExistence type="predicted"/>
<dbReference type="Pfam" id="PF01584">
    <property type="entry name" value="CheW"/>
    <property type="match status" value="1"/>
</dbReference>
<evidence type="ECO:0000259" key="1">
    <source>
        <dbReference type="PROSITE" id="PS50851"/>
    </source>
</evidence>
<evidence type="ECO:0000313" key="2">
    <source>
        <dbReference type="EMBL" id="CBX28519.1"/>
    </source>
</evidence>
<gene>
    <name evidence="2" type="ORF">N47_G38430</name>
</gene>
<dbReference type="InterPro" id="IPR039315">
    <property type="entry name" value="CheW"/>
</dbReference>
<name>E1YD75_9BACT</name>
<dbReference type="EMBL" id="FR695868">
    <property type="protein sequence ID" value="CBX28519.1"/>
    <property type="molecule type" value="Genomic_DNA"/>
</dbReference>
<dbReference type="PROSITE" id="PS50851">
    <property type="entry name" value="CHEW"/>
    <property type="match status" value="1"/>
</dbReference>
<organism evidence="2">
    <name type="scientific">uncultured Desulfobacterium sp</name>
    <dbReference type="NCBI Taxonomy" id="201089"/>
    <lineage>
        <taxon>Bacteria</taxon>
        <taxon>Pseudomonadati</taxon>
        <taxon>Thermodesulfobacteriota</taxon>
        <taxon>Desulfobacteria</taxon>
        <taxon>Desulfobacterales</taxon>
        <taxon>Desulfobacteriaceae</taxon>
        <taxon>Desulfobacterium</taxon>
        <taxon>environmental samples</taxon>
    </lineage>
</organism>
<dbReference type="InterPro" id="IPR036061">
    <property type="entry name" value="CheW-like_dom_sf"/>
</dbReference>
<dbReference type="GO" id="GO:0007165">
    <property type="term" value="P:signal transduction"/>
    <property type="evidence" value="ECO:0007669"/>
    <property type="project" value="InterPro"/>
</dbReference>
<dbReference type="InterPro" id="IPR002545">
    <property type="entry name" value="CheW-lke_dom"/>
</dbReference>
<accession>E1YD75</accession>
<dbReference type="Gene3D" id="2.30.30.40">
    <property type="entry name" value="SH3 Domains"/>
    <property type="match status" value="1"/>
</dbReference>
<dbReference type="SUPFAM" id="SSF50341">
    <property type="entry name" value="CheW-like"/>
    <property type="match status" value="1"/>
</dbReference>